<protein>
    <submittedName>
        <fullName evidence="3">Transposase</fullName>
    </submittedName>
</protein>
<sequence length="306" mass="34064">MSQPRQIAPGATYLLTRRVMRRHFLLRPDAAINQLLVYALAVSARRYGIEVHALCAMSTHLHLVVTDVQGVLPRFLQFYHRLIALGTKVLRQWEGPVWDHEATSVVQLVTQAAVVEKIAYVLANPVAAGLVRHAREWPGVKVDVGDLGRGVLHALRPSAYLNPKNPQWVEQATLSLALPPTIEQENAEAFRLQVAAELERQEAQAHAEAEQQGRRFSGAERASEISPYERATSREELGARNPTFAVGRNQGDAWRTAKAAVCAFRISYRTALKQWCAGVRNAVFPVGTWWMRTFHGARVNDATLAA</sequence>
<gene>
    <name evidence="3" type="ORF">BE04_50635</name>
</gene>
<dbReference type="GO" id="GO:0006313">
    <property type="term" value="P:DNA transposition"/>
    <property type="evidence" value="ECO:0007669"/>
    <property type="project" value="InterPro"/>
</dbReference>
<evidence type="ECO:0000313" key="3">
    <source>
        <dbReference type="EMBL" id="KYF61213.1"/>
    </source>
</evidence>
<dbReference type="InterPro" id="IPR002686">
    <property type="entry name" value="Transposase_17"/>
</dbReference>
<accession>A0A150Q074</accession>
<name>A0A150Q074_SORCE</name>
<feature type="compositionally biased region" description="Basic and acidic residues" evidence="1">
    <location>
        <begin position="203"/>
        <end position="223"/>
    </location>
</feature>
<dbReference type="Proteomes" id="UP000075604">
    <property type="component" value="Unassembled WGS sequence"/>
</dbReference>
<dbReference type="SUPFAM" id="SSF143422">
    <property type="entry name" value="Transposase IS200-like"/>
    <property type="match status" value="1"/>
</dbReference>
<evidence type="ECO:0000256" key="1">
    <source>
        <dbReference type="SAM" id="MobiDB-lite"/>
    </source>
</evidence>
<dbReference type="GO" id="GO:0003677">
    <property type="term" value="F:DNA binding"/>
    <property type="evidence" value="ECO:0007669"/>
    <property type="project" value="InterPro"/>
</dbReference>
<proteinExistence type="predicted"/>
<dbReference type="Gene3D" id="3.30.70.1290">
    <property type="entry name" value="Transposase IS200-like"/>
    <property type="match status" value="1"/>
</dbReference>
<dbReference type="InterPro" id="IPR036515">
    <property type="entry name" value="Transposase_17_sf"/>
</dbReference>
<dbReference type="GO" id="GO:0004803">
    <property type="term" value="F:transposase activity"/>
    <property type="evidence" value="ECO:0007669"/>
    <property type="project" value="InterPro"/>
</dbReference>
<comment type="caution">
    <text evidence="3">The sequence shown here is derived from an EMBL/GenBank/DDBJ whole genome shotgun (WGS) entry which is preliminary data.</text>
</comment>
<dbReference type="AlphaFoldDB" id="A0A150Q074"/>
<evidence type="ECO:0000259" key="2">
    <source>
        <dbReference type="SMART" id="SM01321"/>
    </source>
</evidence>
<feature type="region of interest" description="Disordered" evidence="1">
    <location>
        <begin position="203"/>
        <end position="236"/>
    </location>
</feature>
<dbReference type="EMBL" id="JELX01000824">
    <property type="protein sequence ID" value="KYF61213.1"/>
    <property type="molecule type" value="Genomic_DNA"/>
</dbReference>
<reference evidence="3 4" key="1">
    <citation type="submission" date="2014-02" db="EMBL/GenBank/DDBJ databases">
        <title>The small core and large imbalanced accessory genome model reveals a collaborative survival strategy of Sorangium cellulosum strains in nature.</title>
        <authorList>
            <person name="Han K."/>
            <person name="Peng R."/>
            <person name="Blom J."/>
            <person name="Li Y.-Z."/>
        </authorList>
    </citation>
    <scope>NUCLEOTIDE SEQUENCE [LARGE SCALE GENOMIC DNA]</scope>
    <source>
        <strain evidence="3 4">So0157-18</strain>
    </source>
</reference>
<dbReference type="PANTHER" id="PTHR34322:SF2">
    <property type="entry name" value="TRANSPOSASE IS200-LIKE DOMAIN-CONTAINING PROTEIN"/>
    <property type="match status" value="1"/>
</dbReference>
<dbReference type="PANTHER" id="PTHR34322">
    <property type="entry name" value="TRANSPOSASE, Y1_TNP DOMAIN-CONTAINING"/>
    <property type="match status" value="1"/>
</dbReference>
<organism evidence="3 4">
    <name type="scientific">Sorangium cellulosum</name>
    <name type="common">Polyangium cellulosum</name>
    <dbReference type="NCBI Taxonomy" id="56"/>
    <lineage>
        <taxon>Bacteria</taxon>
        <taxon>Pseudomonadati</taxon>
        <taxon>Myxococcota</taxon>
        <taxon>Polyangia</taxon>
        <taxon>Polyangiales</taxon>
        <taxon>Polyangiaceae</taxon>
        <taxon>Sorangium</taxon>
    </lineage>
</organism>
<feature type="domain" description="Transposase IS200-like" evidence="2">
    <location>
        <begin position="8"/>
        <end position="124"/>
    </location>
</feature>
<evidence type="ECO:0000313" key="4">
    <source>
        <dbReference type="Proteomes" id="UP000075604"/>
    </source>
</evidence>
<dbReference type="SMART" id="SM01321">
    <property type="entry name" value="Y1_Tnp"/>
    <property type="match status" value="1"/>
</dbReference>